<feature type="compositionally biased region" description="Polar residues" evidence="1">
    <location>
        <begin position="140"/>
        <end position="149"/>
    </location>
</feature>
<dbReference type="EMBL" id="JANIEX010000033">
    <property type="protein sequence ID" value="KAJ3575566.1"/>
    <property type="molecule type" value="Genomic_DNA"/>
</dbReference>
<feature type="compositionally biased region" description="Polar residues" evidence="1">
    <location>
        <begin position="1717"/>
        <end position="1737"/>
    </location>
</feature>
<feature type="region of interest" description="Disordered" evidence="1">
    <location>
        <begin position="1359"/>
        <end position="1403"/>
    </location>
</feature>
<keyword evidence="3" id="KW-1185">Reference proteome</keyword>
<feature type="compositionally biased region" description="Basic and acidic residues" evidence="1">
    <location>
        <begin position="1359"/>
        <end position="1373"/>
    </location>
</feature>
<proteinExistence type="predicted"/>
<feature type="compositionally biased region" description="Polar residues" evidence="1">
    <location>
        <begin position="1627"/>
        <end position="1663"/>
    </location>
</feature>
<evidence type="ECO:0000256" key="1">
    <source>
        <dbReference type="SAM" id="MobiDB-lite"/>
    </source>
</evidence>
<protein>
    <submittedName>
        <fullName evidence="2">Uncharacterized protein</fullName>
    </submittedName>
</protein>
<feature type="region of interest" description="Disordered" evidence="1">
    <location>
        <begin position="1059"/>
        <end position="1102"/>
    </location>
</feature>
<feature type="compositionally biased region" description="Pro residues" evidence="1">
    <location>
        <begin position="1550"/>
        <end position="1579"/>
    </location>
</feature>
<dbReference type="PANTHER" id="PTHR46579:SF1">
    <property type="entry name" value="F5_8 TYPE C DOMAIN-CONTAINING PROTEIN"/>
    <property type="match status" value="1"/>
</dbReference>
<evidence type="ECO:0000313" key="3">
    <source>
        <dbReference type="Proteomes" id="UP001213000"/>
    </source>
</evidence>
<feature type="region of interest" description="Disordered" evidence="1">
    <location>
        <begin position="135"/>
        <end position="171"/>
    </location>
</feature>
<sequence length="1955" mass="219296">MPKDKNKSNEYWCECEAICHGQRHQLSRSAWYKHNPKNEDTVRSKQVQRGVREERRLEAKVAKEMDKGRPKTSRKGKERDVGADLTQPFCRPLLIYSERLLLLVLLGNMSYSLSPSNMIWNLLDYLDEYDDFNQQDEQMDTSPNDNRQTLGDEPYTPASAASHRASERHSAAPVDIEDLEELVEINFDIPGGDNNTSMDKNCKMSLQFINLLRDAKLEDSGLTEEDIHLLENPHSRVLPGLDNNPWLSYALKLFVTLRNSPINLYNTIRKAAIETFPDIHFPSHSEISTLVNNVSGVTPIFHDMCRNSCLAFTGPFEGLDDCPECGVSRWKDPLAKKRVAEKQTLTLPIGSSIQALYAGQDSAAAMQYRVDRTKELFAEFAAANNSSFETGFLDDFLSGEGYLKATQDGRIDATDTLLLFSIDGAQLYRDRPSDVWIYIWVIMDLAPDKRYKKKYVIPGGIIPGPSKPKNLESFIFPGLYHIAALQNRPGNLRIYDAHQNEERSTCPKIVLATADTLGMTAICGSTGHTGARGCRKSCGQKGRRQAGKGTYYPVLKLPDRYQVVGCDFPDIDLATRKPPSQIHYNKSINTILSTRAGNPHRKARKEAGFSRPSIFLGVNSPFGVPALFPLDNMHLFALNLPELFLALWCRQLDVIKCRPGDDVNTWDWATLVGDAWTTHGKQVAAFRKFLPSSYERPPRNPAEKINSGYKASEFLVYFYGYLPILLPGILPQKYVTHFYKLVRAVRLFLQASITREQLQEARDLAMQFVEEYEDLYVQRNPDRIHLVRPCLHVFSHVADEIAKLGPLRIFAQWTMERMVGILEGNLNLHSNPFSNMQQIAIRYLSTNTLVARMPELQVENSLLDTKPMPSWSFNAGHGYRLLHPHDRSLTFQMPSGELAAFQHYFSCDCEKVFVRRSSRLEIPQVHIARSRFWEGTNNKTTSRFVKIVQGTETFFAEVLYYFQTHASFIDIGVNEPDPVTVECGAFAMVSLLSDPDPALLQESFNVLCVSYHEPDTALAVFPVHLIRSTVAALPYRFTDNYFYILEELGLDVSQWTGSGNSTQGLDDDDEQSVYGEEERPEPRPRDFDGSDSDGVPSFAQSAQDWSGPLWNAAFYLGNHSSKKMLESQDASMTRPKGLLTPSSSFEGSSQPSLPAPESQTQPDSQSFSQIQVPFHELLLPESQTQPDLQSPSQLSLSFSNNNQFHQVSNINTAQQTQFLAQGQSQSQLSVQSPMLDINTLHAHVPNEYRDECRRVYMLNETLLIASRNSLILKWHNAWQQISTYGPLIAELRSSNRELRATLAAKSHDLDALTLRVKAINNSEFILREPAPPPNPPEDKSLIKKLWFYEKQWLVYKKEKKEERAKEGAGEKGKGTKGKRKVNDIDDDDEDDNDDDEGSKKKNPLRNTLYIVNADGNPVPFHTASEMRDTLKSILGELKTCGRLKSASRIGRPAVSFQDLLDSDVRHVIARLEADYPELTIGDRHWKARCLASDNFGHWLTKVTKAALEDNAPPTKRVKLEVREGSIKLNLVFSISGVYFILLRRAPKALAPPPRPQAPAPPPRPQAPAPPSRPQAPAPQRPSTSSASDTGGPSHPKPQPVQKSSGLAQLPPSIMNDTLSDPSGILRASSSQAQRGNPPTQTGLSSDSYASTGKQLNTKPSKSVTFMPDTMAPDTLAHNTTENGYDNETNFDMQTDSSNILTDTPGSSLPKDAEPYFEQSQDPSAMDVDNSQDFASPVTTQDYDAGISQEVDETQVIPSSQTQPYDLPTPPDNFNSDVDNFSPAFVSRRAKERFLASKAMSTKNGINKPYRARITNHYDADSIRALAGQHYKKLGNKGTHRDFAVCYSLLLRCLSSNGLLTWWPSRSDLGFRTASDYYVTAQFILYYNLAAMATSTTHGHYFQYQPILVQWTGDFVKIRRSRGQEQAEGRSGWRERVAGVGGSALGRQRIGMDGLR</sequence>
<dbReference type="PANTHER" id="PTHR46579">
    <property type="entry name" value="F5/8 TYPE C DOMAIN-CONTAINING PROTEIN-RELATED"/>
    <property type="match status" value="1"/>
</dbReference>
<feature type="compositionally biased region" description="Polar residues" evidence="1">
    <location>
        <begin position="1157"/>
        <end position="1167"/>
    </location>
</feature>
<feature type="compositionally biased region" description="Acidic residues" evidence="1">
    <location>
        <begin position="1384"/>
        <end position="1396"/>
    </location>
</feature>
<feature type="region of interest" description="Disordered" evidence="1">
    <location>
        <begin position="1126"/>
        <end position="1167"/>
    </location>
</feature>
<accession>A0AAD5YV88</accession>
<reference evidence="2" key="1">
    <citation type="submission" date="2022-07" db="EMBL/GenBank/DDBJ databases">
        <title>Genome Sequence of Leucocoprinus birnbaumii.</title>
        <authorList>
            <person name="Buettner E."/>
        </authorList>
    </citation>
    <scope>NUCLEOTIDE SEQUENCE</scope>
    <source>
        <strain evidence="2">VT141</strain>
    </source>
</reference>
<gene>
    <name evidence="2" type="ORF">NP233_g1017</name>
</gene>
<organism evidence="2 3">
    <name type="scientific">Leucocoprinus birnbaumii</name>
    <dbReference type="NCBI Taxonomy" id="56174"/>
    <lineage>
        <taxon>Eukaryota</taxon>
        <taxon>Fungi</taxon>
        <taxon>Dikarya</taxon>
        <taxon>Basidiomycota</taxon>
        <taxon>Agaricomycotina</taxon>
        <taxon>Agaricomycetes</taxon>
        <taxon>Agaricomycetidae</taxon>
        <taxon>Agaricales</taxon>
        <taxon>Agaricineae</taxon>
        <taxon>Agaricaceae</taxon>
        <taxon>Leucocoprinus</taxon>
    </lineage>
</organism>
<feature type="region of interest" description="Disordered" evidence="1">
    <location>
        <begin position="62"/>
        <end position="81"/>
    </location>
</feature>
<dbReference type="Proteomes" id="UP001213000">
    <property type="component" value="Unassembled WGS sequence"/>
</dbReference>
<feature type="region of interest" description="Disordered" evidence="1">
    <location>
        <begin position="1550"/>
        <end position="1737"/>
    </location>
</feature>
<name>A0AAD5YV88_9AGAR</name>
<feature type="compositionally biased region" description="Low complexity" evidence="1">
    <location>
        <begin position="1141"/>
        <end position="1152"/>
    </location>
</feature>
<comment type="caution">
    <text evidence="2">The sequence shown here is derived from an EMBL/GenBank/DDBJ whole genome shotgun (WGS) entry which is preliminary data.</text>
</comment>
<evidence type="ECO:0000313" key="2">
    <source>
        <dbReference type="EMBL" id="KAJ3575566.1"/>
    </source>
</evidence>
<feature type="compositionally biased region" description="Basic and acidic residues" evidence="1">
    <location>
        <begin position="1076"/>
        <end position="1088"/>
    </location>
</feature>
<feature type="compositionally biased region" description="Polar residues" evidence="1">
    <location>
        <begin position="1676"/>
        <end position="1706"/>
    </location>
</feature>